<evidence type="ECO:0000313" key="2">
    <source>
        <dbReference type="Proteomes" id="UP000008493"/>
    </source>
</evidence>
<keyword evidence="2" id="KW-1185">Reference proteome</keyword>
<dbReference type="HOGENOM" id="CLU_2885239_0_0_1"/>
<dbReference type="OMA" id="PRRIYEN"/>
<reference evidence="2" key="1">
    <citation type="journal article" date="2012" name="Proc. Natl. Acad. Sci. U.S.A.">
        <title>Genome sequence of the button mushroom Agaricus bisporus reveals mechanisms governing adaptation to a humic-rich ecological niche.</title>
        <authorList>
            <person name="Morin E."/>
            <person name="Kohler A."/>
            <person name="Baker A.R."/>
            <person name="Foulongne-Oriol M."/>
            <person name="Lombard V."/>
            <person name="Nagy L.G."/>
            <person name="Ohm R.A."/>
            <person name="Patyshakuliyeva A."/>
            <person name="Brun A."/>
            <person name="Aerts A.L."/>
            <person name="Bailey A.M."/>
            <person name="Billette C."/>
            <person name="Coutinho P.M."/>
            <person name="Deakin G."/>
            <person name="Doddapaneni H."/>
            <person name="Floudas D."/>
            <person name="Grimwood J."/>
            <person name="Hilden K."/>
            <person name="Kuees U."/>
            <person name="LaButti K.M."/>
            <person name="Lapidus A."/>
            <person name="Lindquist E.A."/>
            <person name="Lucas S.M."/>
            <person name="Murat C."/>
            <person name="Riley R.W."/>
            <person name="Salamov A.A."/>
            <person name="Schmutz J."/>
            <person name="Subramanian V."/>
            <person name="Woesten H.A.B."/>
            <person name="Xu J."/>
            <person name="Eastwood D.C."/>
            <person name="Foster G.D."/>
            <person name="Sonnenberg A.S."/>
            <person name="Cullen D."/>
            <person name="de Vries R.P."/>
            <person name="Lundell T."/>
            <person name="Hibbett D.S."/>
            <person name="Henrissat B."/>
            <person name="Burton K.S."/>
            <person name="Kerrigan R.W."/>
            <person name="Challen M.P."/>
            <person name="Grigoriev I.V."/>
            <person name="Martin F."/>
        </authorList>
    </citation>
    <scope>NUCLEOTIDE SEQUENCE [LARGE SCALE GENOMIC DNA]</scope>
    <source>
        <strain evidence="2">JB137-S8 / ATCC MYA-4627 / FGSC 10392</strain>
    </source>
</reference>
<accession>K5X796</accession>
<dbReference type="EMBL" id="JH971385">
    <property type="protein sequence ID" value="EKM83766.1"/>
    <property type="molecule type" value="Genomic_DNA"/>
</dbReference>
<proteinExistence type="predicted"/>
<evidence type="ECO:0000313" key="1">
    <source>
        <dbReference type="EMBL" id="EKM83766.1"/>
    </source>
</evidence>
<dbReference type="AlphaFoldDB" id="K5X796"/>
<protein>
    <submittedName>
        <fullName evidence="1">Uncharacterized protein</fullName>
    </submittedName>
</protein>
<name>K5X796_AGABU</name>
<dbReference type="KEGG" id="abp:AGABI1DRAFT110382"/>
<dbReference type="RefSeq" id="XP_007325595.1">
    <property type="nucleotide sequence ID" value="XM_007325533.1"/>
</dbReference>
<dbReference type="InParanoid" id="K5X796"/>
<organism evidence="1 2">
    <name type="scientific">Agaricus bisporus var. burnettii (strain JB137-S8 / ATCC MYA-4627 / FGSC 10392)</name>
    <name type="common">White button mushroom</name>
    <dbReference type="NCBI Taxonomy" id="597362"/>
    <lineage>
        <taxon>Eukaryota</taxon>
        <taxon>Fungi</taxon>
        <taxon>Dikarya</taxon>
        <taxon>Basidiomycota</taxon>
        <taxon>Agaricomycotina</taxon>
        <taxon>Agaricomycetes</taxon>
        <taxon>Agaricomycetidae</taxon>
        <taxon>Agaricales</taxon>
        <taxon>Agaricineae</taxon>
        <taxon>Agaricaceae</taxon>
        <taxon>Agaricus</taxon>
    </lineage>
</organism>
<dbReference type="Proteomes" id="UP000008493">
    <property type="component" value="Unassembled WGS sequence"/>
</dbReference>
<sequence>MTARTEFNMCRFQESESFQICLKFSRPRRIYENILRKACLFVLGEQAYHGNANGRASKVRNAF</sequence>
<gene>
    <name evidence="1" type="ORF">AGABI1DRAFT_110382</name>
</gene>
<dbReference type="GeneID" id="18822931"/>